<keyword evidence="3 7" id="KW-0813">Transport</keyword>
<keyword evidence="5 7" id="KW-1133">Transmembrane helix</keyword>
<feature type="transmembrane region" description="Helical" evidence="7">
    <location>
        <begin position="120"/>
        <end position="144"/>
    </location>
</feature>
<reference evidence="8 9" key="1">
    <citation type="journal article" date="2019" name="Nat. Plants">
        <title>Stout camphor tree genome fills gaps in understanding of flowering plant genome evolution.</title>
        <authorList>
            <person name="Chaw S.M."/>
            <person name="Liu Y.C."/>
            <person name="Wu Y.W."/>
            <person name="Wang H.Y."/>
            <person name="Lin C.I."/>
            <person name="Wu C.S."/>
            <person name="Ke H.M."/>
            <person name="Chang L.Y."/>
            <person name="Hsu C.Y."/>
            <person name="Yang H.T."/>
            <person name="Sudianto E."/>
            <person name="Hsu M.H."/>
            <person name="Wu K.P."/>
            <person name="Wang L.N."/>
            <person name="Leebens-Mack J.H."/>
            <person name="Tsai I.J."/>
        </authorList>
    </citation>
    <scope>NUCLEOTIDE SEQUENCE [LARGE SCALE GENOMIC DNA]</scope>
    <source>
        <strain evidence="9">cv. Chaw 1501</strain>
        <tissue evidence="8">Young leaves</tissue>
    </source>
</reference>
<dbReference type="GO" id="GO:0015211">
    <property type="term" value="F:purine nucleoside transmembrane transporter activity"/>
    <property type="evidence" value="ECO:0007669"/>
    <property type="project" value="UniProtKB-UniRule"/>
</dbReference>
<evidence type="ECO:0000256" key="7">
    <source>
        <dbReference type="RuleBase" id="RU368015"/>
    </source>
</evidence>
<feature type="transmembrane region" description="Helical" evidence="7">
    <location>
        <begin position="261"/>
        <end position="285"/>
    </location>
</feature>
<dbReference type="PANTHER" id="PTHR31376:SF3">
    <property type="entry name" value="PURINE PERMEASE 4-RELATED"/>
    <property type="match status" value="1"/>
</dbReference>
<gene>
    <name evidence="8" type="ORF">CKAN_02559200</name>
</gene>
<dbReference type="AlphaFoldDB" id="A0A443PZM8"/>
<dbReference type="Proteomes" id="UP000283530">
    <property type="component" value="Unassembled WGS sequence"/>
</dbReference>
<feature type="transmembrane region" description="Helical" evidence="7">
    <location>
        <begin position="151"/>
        <end position="169"/>
    </location>
</feature>
<evidence type="ECO:0000313" key="9">
    <source>
        <dbReference type="Proteomes" id="UP000283530"/>
    </source>
</evidence>
<dbReference type="GO" id="GO:0016020">
    <property type="term" value="C:membrane"/>
    <property type="evidence" value="ECO:0007669"/>
    <property type="project" value="UniProtKB-SubCell"/>
</dbReference>
<dbReference type="InterPro" id="IPR030182">
    <property type="entry name" value="PUP_plant"/>
</dbReference>
<keyword evidence="9" id="KW-1185">Reference proteome</keyword>
<dbReference type="EMBL" id="QPKB01000012">
    <property type="protein sequence ID" value="RWR96219.1"/>
    <property type="molecule type" value="Genomic_DNA"/>
</dbReference>
<evidence type="ECO:0000256" key="3">
    <source>
        <dbReference type="ARBA" id="ARBA00022448"/>
    </source>
</evidence>
<dbReference type="Pfam" id="PF16913">
    <property type="entry name" value="PUNUT"/>
    <property type="match status" value="1"/>
</dbReference>
<comment type="caution">
    <text evidence="8">The sequence shown here is derived from an EMBL/GenBank/DDBJ whole genome shotgun (WGS) entry which is preliminary data.</text>
</comment>
<evidence type="ECO:0000256" key="2">
    <source>
        <dbReference type="ARBA" id="ARBA00006213"/>
    </source>
</evidence>
<feature type="transmembrane region" description="Helical" evidence="7">
    <location>
        <begin position="223"/>
        <end position="241"/>
    </location>
</feature>
<feature type="transmembrane region" description="Helical" evidence="7">
    <location>
        <begin position="61"/>
        <end position="80"/>
    </location>
</feature>
<evidence type="ECO:0000256" key="1">
    <source>
        <dbReference type="ARBA" id="ARBA00004141"/>
    </source>
</evidence>
<dbReference type="PANTHER" id="PTHR31376">
    <property type="entry name" value="OS09G0467300 PROTEIN-RELATED"/>
    <property type="match status" value="1"/>
</dbReference>
<dbReference type="SUPFAM" id="SSF103481">
    <property type="entry name" value="Multidrug resistance efflux transporter EmrE"/>
    <property type="match status" value="1"/>
</dbReference>
<feature type="transmembrane region" description="Helical" evidence="7">
    <location>
        <begin position="92"/>
        <end position="114"/>
    </location>
</feature>
<proteinExistence type="inferred from homology"/>
<feature type="transmembrane region" description="Helical" evidence="7">
    <location>
        <begin position="21"/>
        <end position="49"/>
    </location>
</feature>
<evidence type="ECO:0000256" key="4">
    <source>
        <dbReference type="ARBA" id="ARBA00022692"/>
    </source>
</evidence>
<keyword evidence="6 7" id="KW-0472">Membrane</keyword>
<dbReference type="InterPro" id="IPR037185">
    <property type="entry name" value="EmrE-like"/>
</dbReference>
<sequence>MENSSARTNTTQDGKARRSSMGYWILLCINYGSMFLGSIAASLMTRFYFIHGGKSRWVATWVQSSGFPILLIPIYIYPHFLSTQPPRPFSRFTWNLFFISIGVGLLTGVSNFLVSWGISYLAVSTASLVQSCQLAFNLVLSAILVKQKLTFSNLNCVVLLTICSVLIALDSDHNRPNGVSRAQFYFGFVSILGAALLFAVYLPLMEMVYRKISGYGMVMEMQLFIQIVATVFSTVGMLAGHGFHDMKKEAMAFFDLGGARYWLTLGFTLVAWQLSFMGTAGIVYLTTSLTGGICMTALLPMNVIGGVVAYGDAFGGVKAVSTVLCLWGFLSYVYGQYRKNRMEEMKREREMEMVESENVVDDGV</sequence>
<protein>
    <recommendedName>
        <fullName evidence="7">Probable purine permease</fullName>
    </recommendedName>
</protein>
<keyword evidence="4 7" id="KW-0812">Transmembrane</keyword>
<comment type="similarity">
    <text evidence="2 7">Belongs to the purine permeases (TC 2.A.7.14) family.</text>
</comment>
<evidence type="ECO:0000256" key="6">
    <source>
        <dbReference type="ARBA" id="ARBA00023136"/>
    </source>
</evidence>
<feature type="transmembrane region" description="Helical" evidence="7">
    <location>
        <begin position="184"/>
        <end position="202"/>
    </location>
</feature>
<accession>A0A443PZM8</accession>
<evidence type="ECO:0000256" key="5">
    <source>
        <dbReference type="ARBA" id="ARBA00022989"/>
    </source>
</evidence>
<feature type="transmembrane region" description="Helical" evidence="7">
    <location>
        <begin position="317"/>
        <end position="337"/>
    </location>
</feature>
<name>A0A443PZM8_9MAGN</name>
<dbReference type="GO" id="GO:0005345">
    <property type="term" value="F:purine nucleobase transmembrane transporter activity"/>
    <property type="evidence" value="ECO:0007669"/>
    <property type="project" value="UniProtKB-UniRule"/>
</dbReference>
<dbReference type="OrthoDB" id="683622at2759"/>
<organism evidence="8 9">
    <name type="scientific">Cinnamomum micranthum f. kanehirae</name>
    <dbReference type="NCBI Taxonomy" id="337451"/>
    <lineage>
        <taxon>Eukaryota</taxon>
        <taxon>Viridiplantae</taxon>
        <taxon>Streptophyta</taxon>
        <taxon>Embryophyta</taxon>
        <taxon>Tracheophyta</taxon>
        <taxon>Spermatophyta</taxon>
        <taxon>Magnoliopsida</taxon>
        <taxon>Magnoliidae</taxon>
        <taxon>Laurales</taxon>
        <taxon>Lauraceae</taxon>
        <taxon>Cinnamomum</taxon>
    </lineage>
</organism>
<evidence type="ECO:0000313" key="8">
    <source>
        <dbReference type="EMBL" id="RWR96219.1"/>
    </source>
</evidence>
<comment type="subcellular location">
    <subcellularLocation>
        <location evidence="1 7">Membrane</location>
        <topology evidence="1 7">Multi-pass membrane protein</topology>
    </subcellularLocation>
</comment>
<feature type="transmembrane region" description="Helical" evidence="7">
    <location>
        <begin position="292"/>
        <end position="311"/>
    </location>
</feature>